<organism evidence="1 2">
    <name type="scientific">Vibrio tubiashii</name>
    <dbReference type="NCBI Taxonomy" id="29498"/>
    <lineage>
        <taxon>Bacteria</taxon>
        <taxon>Pseudomonadati</taxon>
        <taxon>Pseudomonadota</taxon>
        <taxon>Gammaproteobacteria</taxon>
        <taxon>Vibrionales</taxon>
        <taxon>Vibrionaceae</taxon>
        <taxon>Vibrio</taxon>
        <taxon>Vibrio oreintalis group</taxon>
    </lineage>
</organism>
<dbReference type="RefSeq" id="WP_337959594.1">
    <property type="nucleotide sequence ID" value="NZ_VTXO01000006.1"/>
</dbReference>
<accession>A0AAE5GS41</accession>
<protein>
    <submittedName>
        <fullName evidence="1">Uncharacterized protein</fullName>
    </submittedName>
</protein>
<evidence type="ECO:0000313" key="1">
    <source>
        <dbReference type="EMBL" id="NOI82021.1"/>
    </source>
</evidence>
<sequence length="76" mass="8277">MYGSEKTKAFCCNCKEVTLHKYESFSQPQKSSESKATGFFSGFFASIASALMEGEATGDYKCTVCGTNLHTPDNLD</sequence>
<comment type="caution">
    <text evidence="1">The sequence shown here is derived from an EMBL/GenBank/DDBJ whole genome shotgun (WGS) entry which is preliminary data.</text>
</comment>
<dbReference type="Proteomes" id="UP000572722">
    <property type="component" value="Unassembled WGS sequence"/>
</dbReference>
<gene>
    <name evidence="1" type="ORF">F0237_15250</name>
</gene>
<name>A0AAE5GS41_9VIBR</name>
<dbReference type="AlphaFoldDB" id="A0AAE5GS41"/>
<dbReference type="EMBL" id="VTXO01000006">
    <property type="protein sequence ID" value="NOI82021.1"/>
    <property type="molecule type" value="Genomic_DNA"/>
</dbReference>
<evidence type="ECO:0000313" key="2">
    <source>
        <dbReference type="Proteomes" id="UP000572722"/>
    </source>
</evidence>
<reference evidence="1 2" key="1">
    <citation type="submission" date="2019-08" db="EMBL/GenBank/DDBJ databases">
        <title>Draft genome sequencing and comparative genomics of hatchery-associated Vibrios.</title>
        <authorList>
            <person name="Kehlet-Delgado H."/>
            <person name="Mueller R.S."/>
        </authorList>
    </citation>
    <scope>NUCLEOTIDE SEQUENCE [LARGE SCALE GENOMIC DNA]</scope>
    <source>
        <strain evidence="1 2">01-65-5-1</strain>
    </source>
</reference>
<proteinExistence type="predicted"/>